<dbReference type="WBParaSite" id="HPBE_0002302401-mRNA-1">
    <property type="protein sequence ID" value="HPBE_0002302401-mRNA-1"/>
    <property type="gene ID" value="HPBE_0002302401"/>
</dbReference>
<reference evidence="4" key="2">
    <citation type="submission" date="2019-09" db="UniProtKB">
        <authorList>
            <consortium name="WormBaseParasite"/>
        </authorList>
    </citation>
    <scope>IDENTIFICATION</scope>
</reference>
<evidence type="ECO:0000313" key="2">
    <source>
        <dbReference type="EMBL" id="VDP36104.1"/>
    </source>
</evidence>
<accession>A0A3P8DVL9</accession>
<dbReference type="OrthoDB" id="5814573at2759"/>
<proteinExistence type="predicted"/>
<gene>
    <name evidence="2" type="ORF">HPBE_LOCUS23023</name>
</gene>
<accession>A0A183GK09</accession>
<organism evidence="3 4">
    <name type="scientific">Heligmosomoides polygyrus</name>
    <name type="common">Parasitic roundworm</name>
    <dbReference type="NCBI Taxonomy" id="6339"/>
    <lineage>
        <taxon>Eukaryota</taxon>
        <taxon>Metazoa</taxon>
        <taxon>Ecdysozoa</taxon>
        <taxon>Nematoda</taxon>
        <taxon>Chromadorea</taxon>
        <taxon>Rhabditida</taxon>
        <taxon>Rhabditina</taxon>
        <taxon>Rhabditomorpha</taxon>
        <taxon>Strongyloidea</taxon>
        <taxon>Heligmosomidae</taxon>
        <taxon>Heligmosomoides</taxon>
    </lineage>
</organism>
<evidence type="ECO:0000313" key="4">
    <source>
        <dbReference type="WBParaSite" id="HPBE_0002302401-mRNA-1"/>
    </source>
</evidence>
<dbReference type="Proteomes" id="UP000050761">
    <property type="component" value="Unassembled WGS sequence"/>
</dbReference>
<sequence length="250" mass="28105">MKRNAHNEAKTALESTPEKEVQRVPCFHSSTGNDSIIAPQFTKIEPINILQKVDGVEIRISDMAQYQRAVNQYVLRNAVQFDPIEFDIIDSSGYRVLQASLYPDGVSLNEGKRKLCEVVLAHDEDSPHCIAKITHPVTSMTVYELKQVAGVVSIQSNADDMNGATWLSILFACGCAFTRHKWALIAQDAKQATIEPRSSLFEENSIKVQWELNSENEIRLIALSFGLALMVREAFPSLMHILKEFRSRRG</sequence>
<reference evidence="2 3" key="1">
    <citation type="submission" date="2018-11" db="EMBL/GenBank/DDBJ databases">
        <authorList>
            <consortium name="Pathogen Informatics"/>
        </authorList>
    </citation>
    <scope>NUCLEOTIDE SEQUENCE [LARGE SCALE GENOMIC DNA]</scope>
</reference>
<evidence type="ECO:0000256" key="1">
    <source>
        <dbReference type="SAM" id="MobiDB-lite"/>
    </source>
</evidence>
<evidence type="ECO:0000313" key="3">
    <source>
        <dbReference type="Proteomes" id="UP000050761"/>
    </source>
</evidence>
<dbReference type="EMBL" id="UZAH01034599">
    <property type="protein sequence ID" value="VDP36104.1"/>
    <property type="molecule type" value="Genomic_DNA"/>
</dbReference>
<protein>
    <submittedName>
        <fullName evidence="4">Phospholipid scramblase</fullName>
    </submittedName>
</protein>
<keyword evidence="3" id="KW-1185">Reference proteome</keyword>
<name>A0A183GK09_HELPZ</name>
<feature type="region of interest" description="Disordered" evidence="1">
    <location>
        <begin position="1"/>
        <end position="22"/>
    </location>
</feature>
<dbReference type="AlphaFoldDB" id="A0A183GK09"/>